<keyword evidence="4" id="KW-1185">Reference proteome</keyword>
<feature type="chain" id="PRO_5011988030" description="Lipoprotein LPP20-like domain-containing protein" evidence="1">
    <location>
        <begin position="26"/>
        <end position="449"/>
    </location>
</feature>
<feature type="signal peptide" evidence="1">
    <location>
        <begin position="1"/>
        <end position="25"/>
    </location>
</feature>
<evidence type="ECO:0000313" key="4">
    <source>
        <dbReference type="Proteomes" id="UP000192343"/>
    </source>
</evidence>
<gene>
    <name evidence="3" type="ORF">B4O97_06170</name>
</gene>
<dbReference type="AlphaFoldDB" id="A0A1Y1S211"/>
<dbReference type="Pfam" id="PF02169">
    <property type="entry name" value="LPP20"/>
    <property type="match status" value="1"/>
</dbReference>
<dbReference type="InterPro" id="IPR024952">
    <property type="entry name" value="LPP20-like_dom"/>
</dbReference>
<proteinExistence type="predicted"/>
<dbReference type="Proteomes" id="UP000192343">
    <property type="component" value="Unassembled WGS sequence"/>
</dbReference>
<accession>A0A1Y1S211</accession>
<comment type="caution">
    <text evidence="3">The sequence shown here is derived from an EMBL/GenBank/DDBJ whole genome shotgun (WGS) entry which is preliminary data.</text>
</comment>
<name>A0A1Y1S211_9SPIO</name>
<evidence type="ECO:0000256" key="1">
    <source>
        <dbReference type="SAM" id="SignalP"/>
    </source>
</evidence>
<dbReference type="Gene3D" id="3.10.28.20">
    <property type="entry name" value="Acetamidase/Formamidase-like domains"/>
    <property type="match status" value="1"/>
</dbReference>
<feature type="domain" description="Lipoprotein LPP20-like" evidence="2">
    <location>
        <begin position="30"/>
        <end position="121"/>
    </location>
</feature>
<dbReference type="STRING" id="1963862.B4O97_06170"/>
<dbReference type="PROSITE" id="PS51257">
    <property type="entry name" value="PROKAR_LIPOPROTEIN"/>
    <property type="match status" value="1"/>
</dbReference>
<reference evidence="3 4" key="1">
    <citation type="submission" date="2017-03" db="EMBL/GenBank/DDBJ databases">
        <title>Draft Genome sequence of Marispirochaeta sp. strain JC444.</title>
        <authorList>
            <person name="Shivani Y."/>
            <person name="Subhash Y."/>
            <person name="Sasikala C."/>
            <person name="Ramana C."/>
        </authorList>
    </citation>
    <scope>NUCLEOTIDE SEQUENCE [LARGE SCALE GENOMIC DNA]</scope>
    <source>
        <strain evidence="3 4">JC444</strain>
    </source>
</reference>
<protein>
    <recommendedName>
        <fullName evidence="2">Lipoprotein LPP20-like domain-containing protein</fullName>
    </recommendedName>
</protein>
<evidence type="ECO:0000313" key="3">
    <source>
        <dbReference type="EMBL" id="ORC36648.1"/>
    </source>
</evidence>
<sequence length="449" mass="50120">MTGKKSIFRACVYTSVLFIMFSCLSAPEQPKWIERHPSEDKYYIGIGSSDDPVQSVAAAKARQDALSNLAASISTSIIAETATEISESAEGDHFQSFKRRIEERVYQTLEGAEVVDSYYSLRQGYWIYMRISRDQLEKQKKELARRIEELLVPVYTEEDLTASEALSLLQKGHELLLDSPYFAGLAGELGDTRGNLLDLIERKTANILSLLSITVQPDSLAGRAGETAEAAARVQGDIPSGSIPLLVSLGDEVLKSGTTREEGLYEFQIDLSRIPLGRGSISVDLQLEALGIDRSDYYLNLPSVQTEIAVHVLPLPLRFVMEYDADITARGIPEMASALFFTSGLPFSLADEQSDTEYTLRCKLLLEDFPRYRDNTLEISQARLIIQVEYQGQILHTYQSADMKDGGLTISQAHERTIKKLFQKLAEEQDYLPGLIEALPIRISRESSR</sequence>
<dbReference type="EMBL" id="MWQY01000005">
    <property type="protein sequence ID" value="ORC36648.1"/>
    <property type="molecule type" value="Genomic_DNA"/>
</dbReference>
<organism evidence="3 4">
    <name type="scientific">Marispirochaeta aestuarii</name>
    <dbReference type="NCBI Taxonomy" id="1963862"/>
    <lineage>
        <taxon>Bacteria</taxon>
        <taxon>Pseudomonadati</taxon>
        <taxon>Spirochaetota</taxon>
        <taxon>Spirochaetia</taxon>
        <taxon>Spirochaetales</taxon>
        <taxon>Spirochaetaceae</taxon>
        <taxon>Marispirochaeta</taxon>
    </lineage>
</organism>
<evidence type="ECO:0000259" key="2">
    <source>
        <dbReference type="Pfam" id="PF02169"/>
    </source>
</evidence>
<keyword evidence="1" id="KW-0732">Signal</keyword>